<comment type="caution">
    <text evidence="2">The sequence shown here is derived from an EMBL/GenBank/DDBJ whole genome shotgun (WGS) entry which is preliminary data.</text>
</comment>
<name>X1GRS9_9ZZZZ</name>
<reference evidence="2" key="1">
    <citation type="journal article" date="2014" name="Front. Microbiol.">
        <title>High frequency of phylogenetically diverse reductive dehalogenase-homologous genes in deep subseafloor sedimentary metagenomes.</title>
        <authorList>
            <person name="Kawai M."/>
            <person name="Futagami T."/>
            <person name="Toyoda A."/>
            <person name="Takaki Y."/>
            <person name="Nishi S."/>
            <person name="Hori S."/>
            <person name="Arai W."/>
            <person name="Tsubouchi T."/>
            <person name="Morono Y."/>
            <person name="Uchiyama I."/>
            <person name="Ito T."/>
            <person name="Fujiyama A."/>
            <person name="Inagaki F."/>
            <person name="Takami H."/>
        </authorList>
    </citation>
    <scope>NUCLEOTIDE SEQUENCE</scope>
    <source>
        <strain evidence="2">Expedition CK06-06</strain>
    </source>
</reference>
<feature type="domain" description="UDP-glucose/GDP-mannose dehydrogenase N-terminal" evidence="1">
    <location>
        <begin position="1"/>
        <end position="88"/>
    </location>
</feature>
<dbReference type="Pfam" id="PF03721">
    <property type="entry name" value="UDPG_MGDP_dh_N"/>
    <property type="match status" value="1"/>
</dbReference>
<feature type="non-terminal residue" evidence="2">
    <location>
        <position position="89"/>
    </location>
</feature>
<dbReference type="Gene3D" id="3.40.50.720">
    <property type="entry name" value="NAD(P)-binding Rossmann-like Domain"/>
    <property type="match status" value="1"/>
</dbReference>
<proteinExistence type="predicted"/>
<dbReference type="GO" id="GO:0051287">
    <property type="term" value="F:NAD binding"/>
    <property type="evidence" value="ECO:0007669"/>
    <property type="project" value="InterPro"/>
</dbReference>
<dbReference type="InterPro" id="IPR001732">
    <property type="entry name" value="UDP-Glc/GDP-Man_DH_N"/>
</dbReference>
<dbReference type="PANTHER" id="PTHR43750">
    <property type="entry name" value="UDP-GLUCOSE 6-DEHYDROGENASE TUAD"/>
    <property type="match status" value="1"/>
</dbReference>
<accession>X1GRS9</accession>
<dbReference type="SUPFAM" id="SSF51735">
    <property type="entry name" value="NAD(P)-binding Rossmann-fold domains"/>
    <property type="match status" value="1"/>
</dbReference>
<sequence>MEISIIGTGYVGIVSGACFAKFGNNIIFVDIDKEKIEKINSGITPIYENDLEDLLLKYKDNIKATDNYELAINSTDITFICVGTPSRKD</sequence>
<protein>
    <recommendedName>
        <fullName evidence="1">UDP-glucose/GDP-mannose dehydrogenase N-terminal domain-containing protein</fullName>
    </recommendedName>
</protein>
<gene>
    <name evidence="2" type="ORF">S03H2_24154</name>
</gene>
<evidence type="ECO:0000313" key="2">
    <source>
        <dbReference type="EMBL" id="GAH35723.1"/>
    </source>
</evidence>
<dbReference type="EMBL" id="BARU01013340">
    <property type="protein sequence ID" value="GAH35723.1"/>
    <property type="molecule type" value="Genomic_DNA"/>
</dbReference>
<dbReference type="InterPro" id="IPR036291">
    <property type="entry name" value="NAD(P)-bd_dom_sf"/>
</dbReference>
<dbReference type="AlphaFoldDB" id="X1GRS9"/>
<dbReference type="GO" id="GO:0016616">
    <property type="term" value="F:oxidoreductase activity, acting on the CH-OH group of donors, NAD or NADP as acceptor"/>
    <property type="evidence" value="ECO:0007669"/>
    <property type="project" value="InterPro"/>
</dbReference>
<dbReference type="PANTHER" id="PTHR43750:SF3">
    <property type="entry name" value="UDP-GLUCOSE 6-DEHYDROGENASE TUAD"/>
    <property type="match status" value="1"/>
</dbReference>
<evidence type="ECO:0000259" key="1">
    <source>
        <dbReference type="Pfam" id="PF03721"/>
    </source>
</evidence>
<organism evidence="2">
    <name type="scientific">marine sediment metagenome</name>
    <dbReference type="NCBI Taxonomy" id="412755"/>
    <lineage>
        <taxon>unclassified sequences</taxon>
        <taxon>metagenomes</taxon>
        <taxon>ecological metagenomes</taxon>
    </lineage>
</organism>